<organism evidence="2 3">
    <name type="scientific">Streptomyces flavidovirens</name>
    <dbReference type="NCBI Taxonomy" id="67298"/>
    <lineage>
        <taxon>Bacteria</taxon>
        <taxon>Bacillati</taxon>
        <taxon>Actinomycetota</taxon>
        <taxon>Actinomycetes</taxon>
        <taxon>Kitasatosporales</taxon>
        <taxon>Streptomycetaceae</taxon>
        <taxon>Streptomyces</taxon>
    </lineage>
</organism>
<evidence type="ECO:0000259" key="1">
    <source>
        <dbReference type="Pfam" id="PF13924"/>
    </source>
</evidence>
<dbReference type="Pfam" id="PF13924">
    <property type="entry name" value="Lipocalin_5"/>
    <property type="match status" value="1"/>
</dbReference>
<sequence>MDDLVGAWALEDFSATRGGVTTHPLGNRPGGMLLYTADGWMSALLTPGPAGHAGVPDAHGAPGGTVAYAGRWERTAKGAVLHHVQFSHFGPWVGATLERGVRFRPGGLELTAVTTRGSHWLLRWRRAGPTPRLRP</sequence>
<dbReference type="RefSeq" id="WP_387899097.1">
    <property type="nucleotide sequence ID" value="NZ_JBIAPK010000014.1"/>
</dbReference>
<keyword evidence="3" id="KW-1185">Reference proteome</keyword>
<gene>
    <name evidence="2" type="ORF">ACFYWW_32715</name>
</gene>
<dbReference type="InterPro" id="IPR024311">
    <property type="entry name" value="Lipocalin-like"/>
</dbReference>
<evidence type="ECO:0000313" key="3">
    <source>
        <dbReference type="Proteomes" id="UP001601976"/>
    </source>
</evidence>
<reference evidence="2 3" key="1">
    <citation type="submission" date="2024-10" db="EMBL/GenBank/DDBJ databases">
        <title>The Natural Products Discovery Center: Release of the First 8490 Sequenced Strains for Exploring Actinobacteria Biosynthetic Diversity.</title>
        <authorList>
            <person name="Kalkreuter E."/>
            <person name="Kautsar S.A."/>
            <person name="Yang D."/>
            <person name="Bader C.D."/>
            <person name="Teijaro C.N."/>
            <person name="Fluegel L."/>
            <person name="Davis C.M."/>
            <person name="Simpson J.R."/>
            <person name="Lauterbach L."/>
            <person name="Steele A.D."/>
            <person name="Gui C."/>
            <person name="Meng S."/>
            <person name="Li G."/>
            <person name="Viehrig K."/>
            <person name="Ye F."/>
            <person name="Su P."/>
            <person name="Kiefer A.F."/>
            <person name="Nichols A."/>
            <person name="Cepeda A.J."/>
            <person name="Yan W."/>
            <person name="Fan B."/>
            <person name="Jiang Y."/>
            <person name="Adhikari A."/>
            <person name="Zheng C.-J."/>
            <person name="Schuster L."/>
            <person name="Cowan T.M."/>
            <person name="Smanski M.J."/>
            <person name="Chevrette M.G."/>
            <person name="De Carvalho L.P.S."/>
            <person name="Shen B."/>
        </authorList>
    </citation>
    <scope>NUCLEOTIDE SEQUENCE [LARGE SCALE GENOMIC DNA]</scope>
    <source>
        <strain evidence="2 3">NPDC003029</strain>
    </source>
</reference>
<accession>A0ABW6RPA7</accession>
<feature type="domain" description="Lipocalin-like" evidence="1">
    <location>
        <begin position="5"/>
        <end position="115"/>
    </location>
</feature>
<proteinExistence type="predicted"/>
<dbReference type="Proteomes" id="UP001601976">
    <property type="component" value="Unassembled WGS sequence"/>
</dbReference>
<name>A0ABW6RPA7_9ACTN</name>
<comment type="caution">
    <text evidence="2">The sequence shown here is derived from an EMBL/GenBank/DDBJ whole genome shotgun (WGS) entry which is preliminary data.</text>
</comment>
<protein>
    <submittedName>
        <fullName evidence="2">Lipocalin-like domain-containing protein</fullName>
    </submittedName>
</protein>
<evidence type="ECO:0000313" key="2">
    <source>
        <dbReference type="EMBL" id="MFF3343408.1"/>
    </source>
</evidence>
<dbReference type="EMBL" id="JBIAPK010000014">
    <property type="protein sequence ID" value="MFF3343408.1"/>
    <property type="molecule type" value="Genomic_DNA"/>
</dbReference>